<feature type="signal peptide" evidence="5">
    <location>
        <begin position="1"/>
        <end position="36"/>
    </location>
</feature>
<feature type="chain" id="PRO_5012537664" evidence="5">
    <location>
        <begin position="37"/>
        <end position="523"/>
    </location>
</feature>
<dbReference type="PANTHER" id="PTHR11782:SF127">
    <property type="entry name" value="NTPASE, ISOFORM F"/>
    <property type="match status" value="1"/>
</dbReference>
<evidence type="ECO:0000256" key="1">
    <source>
        <dbReference type="ARBA" id="ARBA00009283"/>
    </source>
</evidence>
<dbReference type="GO" id="GO:0016787">
    <property type="term" value="F:hydrolase activity"/>
    <property type="evidence" value="ECO:0007669"/>
    <property type="project" value="UniProtKB-KW"/>
</dbReference>
<keyword evidence="7" id="KW-1185">Reference proteome</keyword>
<dbReference type="InterPro" id="IPR000407">
    <property type="entry name" value="GDA1_CD39_NTPase"/>
</dbReference>
<feature type="active site" description="Proton acceptor" evidence="3">
    <location>
        <position position="207"/>
    </location>
</feature>
<accession>A0A267G4W5</accession>
<proteinExistence type="inferred from homology"/>
<evidence type="ECO:0000256" key="5">
    <source>
        <dbReference type="SAM" id="SignalP"/>
    </source>
</evidence>
<dbReference type="GO" id="GO:0005524">
    <property type="term" value="F:ATP binding"/>
    <property type="evidence" value="ECO:0007669"/>
    <property type="project" value="UniProtKB-KW"/>
</dbReference>
<dbReference type="Gene3D" id="3.30.420.40">
    <property type="match status" value="1"/>
</dbReference>
<comment type="caution">
    <text evidence="6">The sequence shown here is derived from an EMBL/GenBank/DDBJ whole genome shotgun (WGS) entry which is preliminary data.</text>
</comment>
<dbReference type="CDD" id="cd24003">
    <property type="entry name" value="ASKHA_NBD_GDA1_CD39_NTPase"/>
    <property type="match status" value="1"/>
</dbReference>
<comment type="similarity">
    <text evidence="1">Belongs to the GDA1/CD39 NTPase family.</text>
</comment>
<evidence type="ECO:0000313" key="6">
    <source>
        <dbReference type="EMBL" id="PAA81075.1"/>
    </source>
</evidence>
<protein>
    <submittedName>
        <fullName evidence="6">Uncharacterized protein</fullName>
    </submittedName>
</protein>
<reference evidence="6 7" key="1">
    <citation type="submission" date="2017-06" db="EMBL/GenBank/DDBJ databases">
        <title>A platform for efficient transgenesis in Macrostomum lignano, a flatworm model organism for stem cell research.</title>
        <authorList>
            <person name="Berezikov E."/>
        </authorList>
    </citation>
    <scope>NUCLEOTIDE SEQUENCE [LARGE SCALE GENOMIC DNA]</scope>
    <source>
        <strain evidence="6">DV1</strain>
        <tissue evidence="6">Whole organism</tissue>
    </source>
</reference>
<evidence type="ECO:0000256" key="4">
    <source>
        <dbReference type="PIRSR" id="PIRSR600407-2"/>
    </source>
</evidence>
<dbReference type="STRING" id="282301.A0A267G4W5"/>
<gene>
    <name evidence="6" type="ORF">BOX15_Mlig003413g2</name>
</gene>
<dbReference type="Pfam" id="PF01150">
    <property type="entry name" value="GDA1_CD39"/>
    <property type="match status" value="1"/>
</dbReference>
<name>A0A267G4W5_9PLAT</name>
<dbReference type="Gene3D" id="3.30.420.150">
    <property type="entry name" value="Exopolyphosphatase. Domain 2"/>
    <property type="match status" value="1"/>
</dbReference>
<keyword evidence="5" id="KW-0732">Signal</keyword>
<dbReference type="Proteomes" id="UP000215902">
    <property type="component" value="Unassembled WGS sequence"/>
</dbReference>
<evidence type="ECO:0000256" key="2">
    <source>
        <dbReference type="ARBA" id="ARBA00022801"/>
    </source>
</evidence>
<sequence>MTPKAARKSSRSYRVQRPHQPHSLLLLLLLMPRLRAQNAVISDGLESVQDLAAIENPIDLYHSGCHRAVDKNDTLRFLVLDAGSTGTRAALHEFFVERTPKSPNGPLKLRHLRLRRYRRKPGLSAFQHFPDRSRDQVNALLAAAAADVPEPQRAVTCVALRATAGLRLLDSGSRRRILRVVRDTLATSAAFLAPDIDSAKLLSGPEEAKFAWLSVNYMLGKLDEANTISETVPVLELGGGSAQVAYEYPDGELSAPLDRASSSKATLTGRRIRARSYLGLGVRESVLRFVGYRNGKSAGTGVSKKAYNSSCIAANASLNFSFGSVTLQLEGNQRDNSSGSTAATVKKCFAQAKDLVQQVKVRTEPGIAKGEKTVYAISSIYYLVKYLKKSSPVPGTRVTYSDSVCPSEPRGDCKAYSISAGDIADNAAAVCRNPPDQGPYTPYYCINLSVLSAMLEQMGLPDSGTVTALGGSDNLGWTLGFSLDALLQSAAASAATLTAKATAAAVSMATVLSMLVPARIAQL</sequence>
<evidence type="ECO:0000256" key="3">
    <source>
        <dbReference type="PIRSR" id="PIRSR600407-1"/>
    </source>
</evidence>
<keyword evidence="4" id="KW-0067">ATP-binding</keyword>
<dbReference type="EMBL" id="NIVC01000551">
    <property type="protein sequence ID" value="PAA81075.1"/>
    <property type="molecule type" value="Genomic_DNA"/>
</dbReference>
<keyword evidence="2" id="KW-0378">Hydrolase</keyword>
<feature type="binding site" evidence="4">
    <location>
        <begin position="239"/>
        <end position="243"/>
    </location>
    <ligand>
        <name>ATP</name>
        <dbReference type="ChEBI" id="CHEBI:30616"/>
    </ligand>
</feature>
<organism evidence="6 7">
    <name type="scientific">Macrostomum lignano</name>
    <dbReference type="NCBI Taxonomy" id="282301"/>
    <lineage>
        <taxon>Eukaryota</taxon>
        <taxon>Metazoa</taxon>
        <taxon>Spiralia</taxon>
        <taxon>Lophotrochozoa</taxon>
        <taxon>Platyhelminthes</taxon>
        <taxon>Rhabditophora</taxon>
        <taxon>Macrostomorpha</taxon>
        <taxon>Macrostomida</taxon>
        <taxon>Macrostomidae</taxon>
        <taxon>Macrostomum</taxon>
    </lineage>
</organism>
<evidence type="ECO:0000313" key="7">
    <source>
        <dbReference type="Proteomes" id="UP000215902"/>
    </source>
</evidence>
<keyword evidence="4" id="KW-0547">Nucleotide-binding</keyword>
<dbReference type="AlphaFoldDB" id="A0A267G4W5"/>
<dbReference type="PANTHER" id="PTHR11782">
    <property type="entry name" value="ADENOSINE/GUANOSINE DIPHOSPHATASE"/>
    <property type="match status" value="1"/>
</dbReference>